<gene>
    <name evidence="6" type="ORF">D0865_09660</name>
</gene>
<evidence type="ECO:0000256" key="4">
    <source>
        <dbReference type="ARBA" id="ARBA00023002"/>
    </source>
</evidence>
<evidence type="ECO:0000256" key="3">
    <source>
        <dbReference type="ARBA" id="ARBA00022827"/>
    </source>
</evidence>
<proteinExistence type="inferred from homology"/>
<dbReference type="Gene3D" id="3.50.50.60">
    <property type="entry name" value="FAD/NAD(P)-binding domain"/>
    <property type="match status" value="1"/>
</dbReference>
<dbReference type="PANTHER" id="PTHR23023">
    <property type="entry name" value="DIMETHYLANILINE MONOOXYGENASE"/>
    <property type="match status" value="1"/>
</dbReference>
<dbReference type="VEuPathDB" id="FungiDB:BTJ68_10585"/>
<dbReference type="Pfam" id="PF00743">
    <property type="entry name" value="FMO-like"/>
    <property type="match status" value="1"/>
</dbReference>
<dbReference type="InterPro" id="IPR020946">
    <property type="entry name" value="Flavin_mOase-like"/>
</dbReference>
<comment type="similarity">
    <text evidence="1">Belongs to the FMO family.</text>
</comment>
<dbReference type="GO" id="GO:0004499">
    <property type="term" value="F:N,N-dimethylaniline monooxygenase activity"/>
    <property type="evidence" value="ECO:0007669"/>
    <property type="project" value="InterPro"/>
</dbReference>
<keyword evidence="4" id="KW-0560">Oxidoreductase</keyword>
<dbReference type="GO" id="GO:0050661">
    <property type="term" value="F:NADP binding"/>
    <property type="evidence" value="ECO:0007669"/>
    <property type="project" value="InterPro"/>
</dbReference>
<dbReference type="Proteomes" id="UP000270230">
    <property type="component" value="Unassembled WGS sequence"/>
</dbReference>
<dbReference type="InterPro" id="IPR045632">
    <property type="entry name" value="DUF6314"/>
</dbReference>
<evidence type="ECO:0000256" key="2">
    <source>
        <dbReference type="ARBA" id="ARBA00022630"/>
    </source>
</evidence>
<accession>A0A3M7C1A7</accession>
<dbReference type="InterPro" id="IPR036188">
    <property type="entry name" value="FAD/NAD-bd_sf"/>
</dbReference>
<feature type="domain" description="DUF6314" evidence="5">
    <location>
        <begin position="567"/>
        <end position="725"/>
    </location>
</feature>
<evidence type="ECO:0000256" key="1">
    <source>
        <dbReference type="ARBA" id="ARBA00009183"/>
    </source>
</evidence>
<keyword evidence="3" id="KW-0274">FAD</keyword>
<organism evidence="6 7">
    <name type="scientific">Hortaea werneckii</name>
    <name type="common">Black yeast</name>
    <name type="synonym">Cladosporium werneckii</name>
    <dbReference type="NCBI Taxonomy" id="91943"/>
    <lineage>
        <taxon>Eukaryota</taxon>
        <taxon>Fungi</taxon>
        <taxon>Dikarya</taxon>
        <taxon>Ascomycota</taxon>
        <taxon>Pezizomycotina</taxon>
        <taxon>Dothideomycetes</taxon>
        <taxon>Dothideomycetidae</taxon>
        <taxon>Mycosphaerellales</taxon>
        <taxon>Teratosphaeriaceae</taxon>
        <taxon>Hortaea</taxon>
    </lineage>
</organism>
<name>A0A3M7C1A7_HORWE</name>
<reference evidence="6 7" key="1">
    <citation type="journal article" date="2018" name="BMC Genomics">
        <title>Genomic evidence for intraspecific hybridization in a clonal and extremely halotolerant yeast.</title>
        <authorList>
            <person name="Gostincar C."/>
            <person name="Stajich J.E."/>
            <person name="Zupancic J."/>
            <person name="Zalar P."/>
            <person name="Gunde-Cimerman N."/>
        </authorList>
    </citation>
    <scope>NUCLEOTIDE SEQUENCE [LARGE SCALE GENOMIC DNA]</scope>
    <source>
        <strain evidence="6 7">EXF-151</strain>
    </source>
</reference>
<comment type="caution">
    <text evidence="6">The sequence shown here is derived from an EMBL/GenBank/DDBJ whole genome shotgun (WGS) entry which is preliminary data.</text>
</comment>
<dbReference type="OrthoDB" id="66881at2759"/>
<dbReference type="GO" id="GO:0050660">
    <property type="term" value="F:flavin adenine dinucleotide binding"/>
    <property type="evidence" value="ECO:0007669"/>
    <property type="project" value="InterPro"/>
</dbReference>
<dbReference type="SUPFAM" id="SSF51905">
    <property type="entry name" value="FAD/NAD(P)-binding domain"/>
    <property type="match status" value="1"/>
</dbReference>
<sequence length="753" mass="84593">MKSICIVGAGPAGLVAAKTFLQSGQFAVSVYEKKDRLGGIWAIDESTTNGYLSPQTPTNLSRFTVAFSDLDWRSVDLHSKHDGRSAKLPMFPKAWHVNRYLQMYQQRFVPEDILQFDTEVIKAERAKQSADELKPAWRITSKRGSEIETKSYDYLLVSSGFFSRPRPLAQSVHRATPGPGVQIIHSSEFKTLADIFPNAPQKHGKKILLIGGANSGGEAAATVAAQLSNARWSPASSERYEGYKVIHVTPRPLYALPPFVEYEKGSYVPIDFKLYDYSRRPPGPIQSNAGQQPLEVRNMVHSFLQGVLGGDQKDLGSDALQAPSGDNKASAYIALSESYSEYVRSGLIEVVPGRVESIDCDGTGTIARTRYGNDSSTLEDIGAVVYATGYTPSAALEFLADDVKDALSYDTSSMRMPLILEQWQTSNREVPDIGFLGFYEGPYWGIMEMQSRVICQRWLGHEAASQRPFEERDRLLKLRAAMQTKGEDVPQFWFGDYLGYMEDMADYLALQRNDQAFKEREGCPTPARFAVGGDDDANINTVKDLHSLWHDCIENGRFVSRAAFRALQGSWRISRRINSQDPNFSGALEGRANFHPRLPTADDFDFEYLYIETGTFTSSTGLQMQASRRYVYRYCEAKDQLSVWFVKPNADLEVDYLFHDLQFSPPAENRDQGACVAKADHLYVQDMYSTRYTLPLKGIWLPRFEVEHVVKGPAKSYIATTEFTRLSQCIEPAILEGLHEIMINDTARYQRAL</sequence>
<dbReference type="PRINTS" id="PR00419">
    <property type="entry name" value="ADXRDTASE"/>
</dbReference>
<protein>
    <recommendedName>
        <fullName evidence="5">DUF6314 domain-containing protein</fullName>
    </recommendedName>
</protein>
<evidence type="ECO:0000313" key="7">
    <source>
        <dbReference type="Proteomes" id="UP000270230"/>
    </source>
</evidence>
<dbReference type="Pfam" id="PF19834">
    <property type="entry name" value="DUF6314"/>
    <property type="match status" value="1"/>
</dbReference>
<evidence type="ECO:0000259" key="5">
    <source>
        <dbReference type="Pfam" id="PF19834"/>
    </source>
</evidence>
<evidence type="ECO:0000313" key="6">
    <source>
        <dbReference type="EMBL" id="RMY45845.1"/>
    </source>
</evidence>
<dbReference type="InterPro" id="IPR050346">
    <property type="entry name" value="FMO-like"/>
</dbReference>
<dbReference type="EMBL" id="QWIN01000896">
    <property type="protein sequence ID" value="RMY45845.1"/>
    <property type="molecule type" value="Genomic_DNA"/>
</dbReference>
<dbReference type="AlphaFoldDB" id="A0A3M7C1A7"/>
<keyword evidence="2" id="KW-0285">Flavoprotein</keyword>